<organism evidence="1">
    <name type="scientific">Lepeophtheirus salmonis</name>
    <name type="common">Salmon louse</name>
    <name type="synonym">Caligus salmonis</name>
    <dbReference type="NCBI Taxonomy" id="72036"/>
    <lineage>
        <taxon>Eukaryota</taxon>
        <taxon>Metazoa</taxon>
        <taxon>Ecdysozoa</taxon>
        <taxon>Arthropoda</taxon>
        <taxon>Crustacea</taxon>
        <taxon>Multicrustacea</taxon>
        <taxon>Hexanauplia</taxon>
        <taxon>Copepoda</taxon>
        <taxon>Siphonostomatoida</taxon>
        <taxon>Caligidae</taxon>
        <taxon>Lepeophtheirus</taxon>
    </lineage>
</organism>
<sequence length="35" mass="4322">MKIQVHTLFKIMKRKSIHLSDTRLYYLLFTMAEQH</sequence>
<dbReference type="AlphaFoldDB" id="A0A0K2U760"/>
<reference evidence="1" key="1">
    <citation type="submission" date="2014-05" db="EMBL/GenBank/DDBJ databases">
        <authorList>
            <person name="Chronopoulou M."/>
        </authorList>
    </citation>
    <scope>NUCLEOTIDE SEQUENCE</scope>
    <source>
        <tissue evidence="1">Whole organism</tissue>
    </source>
</reference>
<accession>A0A0K2U760</accession>
<protein>
    <submittedName>
        <fullName evidence="1">Uncharacterized protein</fullName>
    </submittedName>
</protein>
<dbReference type="EMBL" id="HACA01016200">
    <property type="protein sequence ID" value="CDW33561.1"/>
    <property type="molecule type" value="Transcribed_RNA"/>
</dbReference>
<proteinExistence type="predicted"/>
<name>A0A0K2U760_LEPSM</name>
<evidence type="ECO:0000313" key="1">
    <source>
        <dbReference type="EMBL" id="CDW33561.1"/>
    </source>
</evidence>